<gene>
    <name evidence="1" type="ORF">M9458_037588</name>
</gene>
<accession>A0ABD0NVB7</accession>
<dbReference type="Proteomes" id="UP001529510">
    <property type="component" value="Unassembled WGS sequence"/>
</dbReference>
<dbReference type="AlphaFoldDB" id="A0ABD0NVB7"/>
<name>A0ABD0NVB7_CIRMR</name>
<feature type="non-terminal residue" evidence="1">
    <location>
        <position position="143"/>
    </location>
</feature>
<organism evidence="1 2">
    <name type="scientific">Cirrhinus mrigala</name>
    <name type="common">Mrigala</name>
    <dbReference type="NCBI Taxonomy" id="683832"/>
    <lineage>
        <taxon>Eukaryota</taxon>
        <taxon>Metazoa</taxon>
        <taxon>Chordata</taxon>
        <taxon>Craniata</taxon>
        <taxon>Vertebrata</taxon>
        <taxon>Euteleostomi</taxon>
        <taxon>Actinopterygii</taxon>
        <taxon>Neopterygii</taxon>
        <taxon>Teleostei</taxon>
        <taxon>Ostariophysi</taxon>
        <taxon>Cypriniformes</taxon>
        <taxon>Cyprinidae</taxon>
        <taxon>Labeoninae</taxon>
        <taxon>Labeonini</taxon>
        <taxon>Cirrhinus</taxon>
    </lineage>
</organism>
<evidence type="ECO:0000313" key="2">
    <source>
        <dbReference type="Proteomes" id="UP001529510"/>
    </source>
</evidence>
<keyword evidence="2" id="KW-1185">Reference proteome</keyword>
<evidence type="ECO:0000313" key="1">
    <source>
        <dbReference type="EMBL" id="KAL0165744.1"/>
    </source>
</evidence>
<reference evidence="1 2" key="1">
    <citation type="submission" date="2024-05" db="EMBL/GenBank/DDBJ databases">
        <title>Genome sequencing and assembly of Indian major carp, Cirrhinus mrigala (Hamilton, 1822).</title>
        <authorList>
            <person name="Mohindra V."/>
            <person name="Chowdhury L.M."/>
            <person name="Lal K."/>
            <person name="Jena J.K."/>
        </authorList>
    </citation>
    <scope>NUCLEOTIDE SEQUENCE [LARGE SCALE GENOMIC DNA]</scope>
    <source>
        <strain evidence="1">CM1030</strain>
        <tissue evidence="1">Blood</tissue>
    </source>
</reference>
<protein>
    <submittedName>
        <fullName evidence="1">Uncharacterized protein</fullName>
    </submittedName>
</protein>
<proteinExistence type="predicted"/>
<dbReference type="EMBL" id="JAMKFB020000019">
    <property type="protein sequence ID" value="KAL0165744.1"/>
    <property type="molecule type" value="Genomic_DNA"/>
</dbReference>
<comment type="caution">
    <text evidence="1">The sequence shown here is derived from an EMBL/GenBank/DDBJ whole genome shotgun (WGS) entry which is preliminary data.</text>
</comment>
<sequence length="143" mass="16194">MTFFADLRDSKPLAVETPLLQIKLSSNIVTNVVLRVWLVQDARCRRAVSAHSLRQNALIESMSLAFLCSRTSSTEAAQLSRFSSLSKARRKKEQSQGAMQPDLSDLTLALSPCDRSPCCTLIHRRVLHVRISTTRYTEQLYHF</sequence>